<evidence type="ECO:0000256" key="4">
    <source>
        <dbReference type="SAM" id="MobiDB-lite"/>
    </source>
</evidence>
<evidence type="ECO:0000259" key="5">
    <source>
        <dbReference type="SMART" id="SM01082"/>
    </source>
</evidence>
<reference evidence="7" key="1">
    <citation type="submission" date="2025-08" db="UniProtKB">
        <authorList>
            <consortium name="RefSeq"/>
        </authorList>
    </citation>
    <scope>IDENTIFICATION</scope>
    <source>
        <tissue evidence="7">Brain</tissue>
    </source>
</reference>
<sequence length="445" mass="50091">MVSEEETKSIRRFVCGELRDGPDLSSLTVGILKKRYLAWVGRESLSPEAKTYMKQVVAEELMKMQHNDSDGGELETKRPQNKRKREKEDDEVLNDREDEDESRAKKCRNQSGSSSESEDEEGRKTGSEESEEEDQMKSGSEDEEEEEVEKSQQKTNGNRKQQIISEESSDEEMNESVKKGNESNCGDSPKEMTRKEGHTTKNGETRSSSASPGKKTPQSGKENETDNTGSESERSDKVNGNESSDDSEKEEKALVEKKNNNPDSDSSSLPSLDNDQESETENKQDNKKKKTVEKGKSSKSQKQVDNKTVVRLKRFIALCGVKKNYKKLLGDCRSIRSMVAVLRKELEDLGVEGNPTIKKCKKIRMQREEAQELADLDVSNILATKGRPTRGAALRQEQHDPPSPTYQRTLNSGSDSDQENTHKKRRRPSDWANLQGIISDDADSD</sequence>
<accession>A0AAJ7LQL0</accession>
<feature type="compositionally biased region" description="Basic and acidic residues" evidence="4">
    <location>
        <begin position="249"/>
        <end position="260"/>
    </location>
</feature>
<dbReference type="Proteomes" id="UP000694890">
    <property type="component" value="Linkage group LG11"/>
</dbReference>
<evidence type="ECO:0000313" key="6">
    <source>
        <dbReference type="Proteomes" id="UP000694890"/>
    </source>
</evidence>
<dbReference type="AlphaFoldDB" id="A0AAJ7LQL0"/>
<feature type="compositionally biased region" description="Low complexity" evidence="4">
    <location>
        <begin position="261"/>
        <end position="273"/>
    </location>
</feature>
<feature type="compositionally biased region" description="Polar residues" evidence="4">
    <location>
        <begin position="153"/>
        <end position="164"/>
    </location>
</feature>
<feature type="domain" description="Histone chaperone" evidence="5">
    <location>
        <begin position="367"/>
        <end position="401"/>
    </location>
</feature>
<evidence type="ECO:0000256" key="3">
    <source>
        <dbReference type="ARBA" id="ARBA00023242"/>
    </source>
</evidence>
<dbReference type="InterPro" id="IPR019098">
    <property type="entry name" value="Histone_chaperone_domain_CHZ"/>
</dbReference>
<evidence type="ECO:0000256" key="1">
    <source>
        <dbReference type="ARBA" id="ARBA00004123"/>
    </source>
</evidence>
<feature type="compositionally biased region" description="Basic and acidic residues" evidence="4">
    <location>
        <begin position="188"/>
        <end position="204"/>
    </location>
</feature>
<dbReference type="RefSeq" id="XP_018528213.1">
    <property type="nucleotide sequence ID" value="XM_018672697.2"/>
</dbReference>
<comment type="subcellular location">
    <subcellularLocation>
        <location evidence="1">Nucleus</location>
    </subcellularLocation>
</comment>
<protein>
    <submittedName>
        <fullName evidence="7">HIRA-interacting protein 3 isoform X1</fullName>
    </submittedName>
</protein>
<feature type="compositionally biased region" description="Polar residues" evidence="4">
    <location>
        <begin position="205"/>
        <end position="230"/>
    </location>
</feature>
<keyword evidence="2" id="KW-0143">Chaperone</keyword>
<feature type="region of interest" description="Disordered" evidence="4">
    <location>
        <begin position="62"/>
        <end position="307"/>
    </location>
</feature>
<dbReference type="GO" id="GO:0005634">
    <property type="term" value="C:nucleus"/>
    <property type="evidence" value="ECO:0007669"/>
    <property type="project" value="UniProtKB-SubCell"/>
</dbReference>
<evidence type="ECO:0000256" key="2">
    <source>
        <dbReference type="ARBA" id="ARBA00023186"/>
    </source>
</evidence>
<keyword evidence="3" id="KW-0539">Nucleus</keyword>
<gene>
    <name evidence="7" type="primary">hirip3</name>
</gene>
<dbReference type="SMART" id="SM01082">
    <property type="entry name" value="CHZ"/>
    <property type="match status" value="1"/>
</dbReference>
<feature type="compositionally biased region" description="Basic and acidic residues" evidence="4">
    <location>
        <begin position="62"/>
        <end position="78"/>
    </location>
</feature>
<feature type="region of interest" description="Disordered" evidence="4">
    <location>
        <begin position="384"/>
        <end position="445"/>
    </location>
</feature>
<dbReference type="CTD" id="8479"/>
<dbReference type="InterPro" id="IPR037647">
    <property type="entry name" value="HIRIP3"/>
</dbReference>
<dbReference type="KEGG" id="lcf:108880949"/>
<proteinExistence type="predicted"/>
<dbReference type="GeneID" id="108880949"/>
<dbReference type="PANTHER" id="PTHR15410:SF2">
    <property type="entry name" value="HIRA-INTERACTING PROTEIN 3"/>
    <property type="match status" value="1"/>
</dbReference>
<evidence type="ECO:0000313" key="7">
    <source>
        <dbReference type="RefSeq" id="XP_018528213.1"/>
    </source>
</evidence>
<feature type="compositionally biased region" description="Polar residues" evidence="4">
    <location>
        <begin position="405"/>
        <end position="415"/>
    </location>
</feature>
<feature type="compositionally biased region" description="Acidic residues" evidence="4">
    <location>
        <begin position="88"/>
        <end position="101"/>
    </location>
</feature>
<name>A0AAJ7LQL0_LATCA</name>
<organism evidence="6 7">
    <name type="scientific">Lates calcarifer</name>
    <name type="common">Barramundi</name>
    <name type="synonym">Holocentrus calcarifer</name>
    <dbReference type="NCBI Taxonomy" id="8187"/>
    <lineage>
        <taxon>Eukaryota</taxon>
        <taxon>Metazoa</taxon>
        <taxon>Chordata</taxon>
        <taxon>Craniata</taxon>
        <taxon>Vertebrata</taxon>
        <taxon>Euteleostomi</taxon>
        <taxon>Actinopterygii</taxon>
        <taxon>Neopterygii</taxon>
        <taxon>Teleostei</taxon>
        <taxon>Neoteleostei</taxon>
        <taxon>Acanthomorphata</taxon>
        <taxon>Carangaria</taxon>
        <taxon>Carangaria incertae sedis</taxon>
        <taxon>Centropomidae</taxon>
        <taxon>Lates</taxon>
    </lineage>
</organism>
<dbReference type="PANTHER" id="PTHR15410">
    <property type="entry name" value="HIRA-INTERACTING PROTEIN 3"/>
    <property type="match status" value="1"/>
</dbReference>